<sequence>MPNTEPQAPRARPFCASSNTWRRRALFVGLDMGLGCVVACIAPQAPPLGRQAVAELRPPALTASLVGSGRSVVITAPREAAGLDRTPMSVVHIVQRSANCVSD</sequence>
<keyword evidence="2" id="KW-1185">Reference proteome</keyword>
<dbReference type="EMBL" id="JAQQWI010000008">
    <property type="protein sequence ID" value="KAK8023385.1"/>
    <property type="molecule type" value="Genomic_DNA"/>
</dbReference>
<dbReference type="Proteomes" id="UP001396898">
    <property type="component" value="Unassembled WGS sequence"/>
</dbReference>
<evidence type="ECO:0000313" key="2">
    <source>
        <dbReference type="Proteomes" id="UP001396898"/>
    </source>
</evidence>
<comment type="caution">
    <text evidence="1">The sequence shown here is derived from an EMBL/GenBank/DDBJ whole genome shotgun (WGS) entry which is preliminary data.</text>
</comment>
<organism evidence="1 2">
    <name type="scientific">Apiospora marii</name>
    <dbReference type="NCBI Taxonomy" id="335849"/>
    <lineage>
        <taxon>Eukaryota</taxon>
        <taxon>Fungi</taxon>
        <taxon>Dikarya</taxon>
        <taxon>Ascomycota</taxon>
        <taxon>Pezizomycotina</taxon>
        <taxon>Sordariomycetes</taxon>
        <taxon>Xylariomycetidae</taxon>
        <taxon>Amphisphaeriales</taxon>
        <taxon>Apiosporaceae</taxon>
        <taxon>Apiospora</taxon>
    </lineage>
</organism>
<proteinExistence type="predicted"/>
<gene>
    <name evidence="1" type="ORF">PG991_006624</name>
</gene>
<reference evidence="1 2" key="1">
    <citation type="submission" date="2023-01" db="EMBL/GenBank/DDBJ databases">
        <title>Analysis of 21 Apiospora genomes using comparative genomics revels a genus with tremendous synthesis potential of carbohydrate active enzymes and secondary metabolites.</title>
        <authorList>
            <person name="Sorensen T."/>
        </authorList>
    </citation>
    <scope>NUCLEOTIDE SEQUENCE [LARGE SCALE GENOMIC DNA]</scope>
    <source>
        <strain evidence="1 2">CBS 20057</strain>
    </source>
</reference>
<accession>A0ABR1RZN8</accession>
<name>A0ABR1RZN8_9PEZI</name>
<evidence type="ECO:0000313" key="1">
    <source>
        <dbReference type="EMBL" id="KAK8023385.1"/>
    </source>
</evidence>
<protein>
    <submittedName>
        <fullName evidence="1">Uncharacterized protein</fullName>
    </submittedName>
</protein>